<keyword evidence="2" id="KW-1185">Reference proteome</keyword>
<protein>
    <submittedName>
        <fullName evidence="1">Uncharacterized protein</fullName>
    </submittedName>
</protein>
<evidence type="ECO:0000313" key="1">
    <source>
        <dbReference type="EMBL" id="MEX1669808.1"/>
    </source>
</evidence>
<accession>A0ABV3U9K9</accession>
<dbReference type="RefSeq" id="WP_368382135.1">
    <property type="nucleotide sequence ID" value="NZ_JBFRYA010000011.1"/>
</dbReference>
<gene>
    <name evidence="1" type="ORF">AB4876_12885</name>
</gene>
<evidence type="ECO:0000313" key="2">
    <source>
        <dbReference type="Proteomes" id="UP001557485"/>
    </source>
</evidence>
<sequence>MLNLIQHLQNTAPTLCRAAEIPDQVRYDVMLEPVWRNVRTRMTYSLNSPNPVMLNLIQRLQNTAPTLCRAAAIPDQVRYDVL</sequence>
<organism evidence="1 2">
    <name type="scientific">Zhongshania guokunii</name>
    <dbReference type="NCBI Taxonomy" id="641783"/>
    <lineage>
        <taxon>Bacteria</taxon>
        <taxon>Pseudomonadati</taxon>
        <taxon>Pseudomonadota</taxon>
        <taxon>Gammaproteobacteria</taxon>
        <taxon>Cellvibrionales</taxon>
        <taxon>Spongiibacteraceae</taxon>
        <taxon>Zhongshania</taxon>
    </lineage>
</organism>
<comment type="caution">
    <text evidence="1">The sequence shown here is derived from an EMBL/GenBank/DDBJ whole genome shotgun (WGS) entry which is preliminary data.</text>
</comment>
<dbReference type="EMBL" id="JBFRYA010000011">
    <property type="protein sequence ID" value="MEX1669808.1"/>
    <property type="molecule type" value="Genomic_DNA"/>
</dbReference>
<proteinExistence type="predicted"/>
<name>A0ABV3U9K9_9GAMM</name>
<reference evidence="1 2" key="1">
    <citation type="journal article" date="2011" name="Int. J. Syst. Evol. Microbiol.">
        <title>Zhongshania antarctica gen. nov., sp. nov. and Zhongshania guokunii sp. nov., gammaproteobacteria respectively isolated from coastal attached (fast) ice and surface seawater of the Antarctic.</title>
        <authorList>
            <person name="Li H.J."/>
            <person name="Zhang X.Y."/>
            <person name="Chen C.X."/>
            <person name="Zhang Y.J."/>
            <person name="Gao Z.M."/>
            <person name="Yu Y."/>
            <person name="Chen X.L."/>
            <person name="Chen B."/>
            <person name="Zhang Y.Z."/>
        </authorList>
    </citation>
    <scope>NUCLEOTIDE SEQUENCE [LARGE SCALE GENOMIC DNA]</scope>
    <source>
        <strain evidence="1 2">ZS6-22T</strain>
    </source>
</reference>
<dbReference type="Proteomes" id="UP001557485">
    <property type="component" value="Unassembled WGS sequence"/>
</dbReference>